<dbReference type="KEGG" id="anf:AQPE_2092"/>
<dbReference type="AlphaFoldDB" id="A0A5K7S8P6"/>
<accession>A0A5K7S8P6</accession>
<dbReference type="Proteomes" id="UP001193389">
    <property type="component" value="Chromosome"/>
</dbReference>
<proteinExistence type="predicted"/>
<reference evidence="1" key="1">
    <citation type="journal article" date="2020" name="Int. J. Syst. Evol. Microbiol.">
        <title>Aquipluma nitroreducens gen. nov. sp. nov., a novel facultatively anaerobic bacterium isolated from a freshwater lake.</title>
        <authorList>
            <person name="Watanabe M."/>
            <person name="Kojima H."/>
            <person name="Fukui M."/>
        </authorList>
    </citation>
    <scope>NUCLEOTIDE SEQUENCE</scope>
    <source>
        <strain evidence="1">MeG22</strain>
    </source>
</reference>
<organism evidence="1 2">
    <name type="scientific">Aquipluma nitroreducens</name>
    <dbReference type="NCBI Taxonomy" id="2010828"/>
    <lineage>
        <taxon>Bacteria</taxon>
        <taxon>Pseudomonadati</taxon>
        <taxon>Bacteroidota</taxon>
        <taxon>Bacteroidia</taxon>
        <taxon>Marinilabiliales</taxon>
        <taxon>Prolixibacteraceae</taxon>
        <taxon>Aquipluma</taxon>
    </lineage>
</organism>
<dbReference type="EMBL" id="AP018694">
    <property type="protein sequence ID" value="BBE17933.1"/>
    <property type="molecule type" value="Genomic_DNA"/>
</dbReference>
<evidence type="ECO:0000313" key="2">
    <source>
        <dbReference type="Proteomes" id="UP001193389"/>
    </source>
</evidence>
<name>A0A5K7S8P6_9BACT</name>
<evidence type="ECO:0000313" key="1">
    <source>
        <dbReference type="EMBL" id="BBE17933.1"/>
    </source>
</evidence>
<gene>
    <name evidence="1" type="ORF">AQPE_2092</name>
</gene>
<sequence>MVIAIRNIMGDFYSKLILLIRESALLSKKYRKKFKSL</sequence>
<protein>
    <submittedName>
        <fullName evidence="1">Uncharacterized protein</fullName>
    </submittedName>
</protein>
<keyword evidence="2" id="KW-1185">Reference proteome</keyword>